<feature type="compositionally biased region" description="Basic and acidic residues" evidence="1">
    <location>
        <begin position="52"/>
        <end position="68"/>
    </location>
</feature>
<evidence type="ECO:0000256" key="1">
    <source>
        <dbReference type="SAM" id="MobiDB-lite"/>
    </source>
</evidence>
<proteinExistence type="predicted"/>
<reference evidence="2" key="1">
    <citation type="submission" date="2018-11" db="EMBL/GenBank/DDBJ databases">
        <authorList>
            <consortium name="Pathogen Informatics"/>
        </authorList>
    </citation>
    <scope>NUCLEOTIDE SEQUENCE</scope>
</reference>
<evidence type="ECO:0000313" key="2">
    <source>
        <dbReference type="EMBL" id="VEL43529.1"/>
    </source>
</evidence>
<sequence length="122" mass="13316">MLVENLRLSRPCVKSDSAQPQRGLKAVSVCQRPDVCPFRPVRVLSRRGSSRRPAEADGERETETETRTRGAARGSTKLCPRQMTMPARGLLGLRASAACWPGAKGDHAEQHLLSQAACDLVH</sequence>
<dbReference type="AlphaFoldDB" id="A0A3S5C967"/>
<name>A0A3S5C967_9PLAT</name>
<accession>A0A3S5C967</accession>
<comment type="caution">
    <text evidence="2">The sequence shown here is derived from an EMBL/GenBank/DDBJ whole genome shotgun (WGS) entry which is preliminary data.</text>
</comment>
<keyword evidence="3" id="KW-1185">Reference proteome</keyword>
<feature type="region of interest" description="Disordered" evidence="1">
    <location>
        <begin position="44"/>
        <end position="83"/>
    </location>
</feature>
<dbReference type="EMBL" id="CAAALY010282396">
    <property type="protein sequence ID" value="VEL43529.1"/>
    <property type="molecule type" value="Genomic_DNA"/>
</dbReference>
<gene>
    <name evidence="2" type="ORF">PXEA_LOCUS36969</name>
</gene>
<protein>
    <submittedName>
        <fullName evidence="2">Uncharacterized protein</fullName>
    </submittedName>
</protein>
<evidence type="ECO:0000313" key="3">
    <source>
        <dbReference type="Proteomes" id="UP000784294"/>
    </source>
</evidence>
<dbReference type="Proteomes" id="UP000784294">
    <property type="component" value="Unassembled WGS sequence"/>
</dbReference>
<organism evidence="2 3">
    <name type="scientific">Protopolystoma xenopodis</name>
    <dbReference type="NCBI Taxonomy" id="117903"/>
    <lineage>
        <taxon>Eukaryota</taxon>
        <taxon>Metazoa</taxon>
        <taxon>Spiralia</taxon>
        <taxon>Lophotrochozoa</taxon>
        <taxon>Platyhelminthes</taxon>
        <taxon>Monogenea</taxon>
        <taxon>Polyopisthocotylea</taxon>
        <taxon>Polystomatidea</taxon>
        <taxon>Polystomatidae</taxon>
        <taxon>Protopolystoma</taxon>
    </lineage>
</organism>